<dbReference type="SUPFAM" id="SSF53850">
    <property type="entry name" value="Periplasmic binding protein-like II"/>
    <property type="match status" value="1"/>
</dbReference>
<dbReference type="OMA" id="LWQANHI"/>
<dbReference type="GO" id="GO:0004418">
    <property type="term" value="F:hydroxymethylbilane synthase activity"/>
    <property type="evidence" value="ECO:0007669"/>
    <property type="project" value="UniProtKB-EC"/>
</dbReference>
<dbReference type="PRINTS" id="PR00151">
    <property type="entry name" value="PORPHBDMNASE"/>
</dbReference>
<keyword evidence="5" id="KW-0808">Transferase</keyword>
<evidence type="ECO:0000313" key="11">
    <source>
        <dbReference type="Proteomes" id="UP000198287"/>
    </source>
</evidence>
<feature type="domain" description="Porphobilinogen deaminase C-terminal" evidence="9">
    <location>
        <begin position="235"/>
        <end position="292"/>
    </location>
</feature>
<dbReference type="HAMAP" id="MF_00260">
    <property type="entry name" value="Porphobil_deam"/>
    <property type="match status" value="1"/>
</dbReference>
<name>A0A226EHF7_FOLCA</name>
<dbReference type="PROSITE" id="PS00533">
    <property type="entry name" value="PORPHOBILINOGEN_DEAM"/>
    <property type="match status" value="1"/>
</dbReference>
<evidence type="ECO:0000256" key="4">
    <source>
        <dbReference type="ARBA" id="ARBA00012655"/>
    </source>
</evidence>
<evidence type="ECO:0000259" key="8">
    <source>
        <dbReference type="Pfam" id="PF01379"/>
    </source>
</evidence>
<dbReference type="SUPFAM" id="SSF54782">
    <property type="entry name" value="Porphobilinogen deaminase (hydroxymethylbilane synthase), C-terminal domain"/>
    <property type="match status" value="1"/>
</dbReference>
<dbReference type="CDD" id="cd13645">
    <property type="entry name" value="PBP2_HuPBGD_like"/>
    <property type="match status" value="1"/>
</dbReference>
<keyword evidence="6" id="KW-0627">Porphyrin biosynthesis</keyword>
<evidence type="ECO:0000313" key="10">
    <source>
        <dbReference type="EMBL" id="OXA57103.1"/>
    </source>
</evidence>
<dbReference type="FunFam" id="3.40.190.10:FF:000005">
    <property type="entry name" value="Porphobilinogen deaminase"/>
    <property type="match status" value="1"/>
</dbReference>
<evidence type="ECO:0000259" key="9">
    <source>
        <dbReference type="Pfam" id="PF03900"/>
    </source>
</evidence>
<dbReference type="AlphaFoldDB" id="A0A226EHF7"/>
<dbReference type="Proteomes" id="UP000198287">
    <property type="component" value="Unassembled WGS sequence"/>
</dbReference>
<dbReference type="OrthoDB" id="564646at2759"/>
<dbReference type="InterPro" id="IPR022417">
    <property type="entry name" value="Porphobilin_deaminase_N"/>
</dbReference>
<evidence type="ECO:0000256" key="1">
    <source>
        <dbReference type="ARBA" id="ARBA00001916"/>
    </source>
</evidence>
<dbReference type="InterPro" id="IPR022419">
    <property type="entry name" value="Porphobilin_deaminase_cofac_BS"/>
</dbReference>
<dbReference type="Gene3D" id="3.30.160.40">
    <property type="entry name" value="Porphobilinogen deaminase, C-terminal domain"/>
    <property type="match status" value="1"/>
</dbReference>
<dbReference type="PANTHER" id="PTHR11557:SF0">
    <property type="entry name" value="PORPHOBILINOGEN DEAMINASE"/>
    <property type="match status" value="1"/>
</dbReference>
<accession>A0A226EHF7</accession>
<dbReference type="NCBIfam" id="TIGR00212">
    <property type="entry name" value="hemC"/>
    <property type="match status" value="1"/>
</dbReference>
<evidence type="ECO:0000256" key="2">
    <source>
        <dbReference type="ARBA" id="ARBA00004735"/>
    </source>
</evidence>
<dbReference type="EC" id="2.5.1.61" evidence="4"/>
<organism evidence="10 11">
    <name type="scientific">Folsomia candida</name>
    <name type="common">Springtail</name>
    <dbReference type="NCBI Taxonomy" id="158441"/>
    <lineage>
        <taxon>Eukaryota</taxon>
        <taxon>Metazoa</taxon>
        <taxon>Ecdysozoa</taxon>
        <taxon>Arthropoda</taxon>
        <taxon>Hexapoda</taxon>
        <taxon>Collembola</taxon>
        <taxon>Entomobryomorpha</taxon>
        <taxon>Isotomoidea</taxon>
        <taxon>Isotomidae</taxon>
        <taxon>Proisotominae</taxon>
        <taxon>Folsomia</taxon>
    </lineage>
</organism>
<dbReference type="EMBL" id="LNIX01000003">
    <property type="protein sequence ID" value="OXA57103.1"/>
    <property type="molecule type" value="Genomic_DNA"/>
</dbReference>
<evidence type="ECO:0000256" key="3">
    <source>
        <dbReference type="ARBA" id="ARBA00005638"/>
    </source>
</evidence>
<dbReference type="InterPro" id="IPR000860">
    <property type="entry name" value="HemC"/>
</dbReference>
<keyword evidence="11" id="KW-1185">Reference proteome</keyword>
<sequence length="361" mass="39839">MNTFRKNYRVGSRESQLAMVQTKWVVSTLEKLHPDLSFEIIGMSTTGDKILDVALSKIGDKGLFTKELETALENEDIDFVVHSLKDLPTQLPEHLTIATISKREDPRDAVLFKSTMSSNVKTLGDLSPGSVVGTSSPRRIAQLKKHNPHLSFMDVRGNLNTRVRKLDDPQGPYSALILAAAGVNRMGWQRRIGQFLEWEDCMHAVGQGALAIECRNDKLDVLHILESLNDPATYFRCIAERAFLRTLEGGCSIPVAVYSELQVENNGDAFLTLRGSVWSLDGSKCIVDKLVKNLNLSPAVENSSNGSKDKSGLTSVYPWKFHQFSNDSHCVAATVGVLLGESLLQNGAKEILDEVKSQSLK</sequence>
<evidence type="ECO:0000256" key="6">
    <source>
        <dbReference type="ARBA" id="ARBA00023244"/>
    </source>
</evidence>
<comment type="cofactor">
    <cofactor evidence="1">
        <name>dipyrromethane</name>
        <dbReference type="ChEBI" id="CHEBI:60342"/>
    </cofactor>
</comment>
<reference evidence="10 11" key="1">
    <citation type="submission" date="2015-12" db="EMBL/GenBank/DDBJ databases">
        <title>The genome of Folsomia candida.</title>
        <authorList>
            <person name="Faddeeva A."/>
            <person name="Derks M.F."/>
            <person name="Anvar Y."/>
            <person name="Smit S."/>
            <person name="Van Straalen N."/>
            <person name="Roelofs D."/>
        </authorList>
    </citation>
    <scope>NUCLEOTIDE SEQUENCE [LARGE SCALE GENOMIC DNA]</scope>
    <source>
        <strain evidence="10 11">VU population</strain>
        <tissue evidence="10">Whole body</tissue>
    </source>
</reference>
<dbReference type="InterPro" id="IPR036803">
    <property type="entry name" value="Porphobilinogen_deaminase_C_sf"/>
</dbReference>
<dbReference type="Gene3D" id="3.40.190.10">
    <property type="entry name" value="Periplasmic binding protein-like II"/>
    <property type="match status" value="2"/>
</dbReference>
<feature type="domain" description="Porphobilinogen deaminase N-terminal" evidence="8">
    <location>
        <begin position="9"/>
        <end position="221"/>
    </location>
</feature>
<dbReference type="FunFam" id="3.40.190.10:FF:000260">
    <property type="entry name" value="Porphobilinogen deaminase"/>
    <property type="match status" value="1"/>
</dbReference>
<evidence type="ECO:0000256" key="5">
    <source>
        <dbReference type="ARBA" id="ARBA00022679"/>
    </source>
</evidence>
<dbReference type="UniPathway" id="UPA00251">
    <property type="reaction ID" value="UER00319"/>
</dbReference>
<dbReference type="PANTHER" id="PTHR11557">
    <property type="entry name" value="PORPHOBILINOGEN DEAMINASE"/>
    <property type="match status" value="1"/>
</dbReference>
<comment type="caution">
    <text evidence="10">The sequence shown here is derived from an EMBL/GenBank/DDBJ whole genome shotgun (WGS) entry which is preliminary data.</text>
</comment>
<comment type="similarity">
    <text evidence="3">Belongs to the HMBS family.</text>
</comment>
<evidence type="ECO:0000256" key="7">
    <source>
        <dbReference type="ARBA" id="ARBA00033064"/>
    </source>
</evidence>
<protein>
    <recommendedName>
        <fullName evidence="4">hydroxymethylbilane synthase</fullName>
        <ecNumber evidence="4">2.5.1.61</ecNumber>
    </recommendedName>
    <alternativeName>
        <fullName evidence="7">Hydroxymethylbilane synthase</fullName>
    </alternativeName>
</protein>
<gene>
    <name evidence="10" type="ORF">Fcan01_07062</name>
</gene>
<dbReference type="STRING" id="158441.A0A226EHF7"/>
<dbReference type="GO" id="GO:0006782">
    <property type="term" value="P:protoporphyrinogen IX biosynthetic process"/>
    <property type="evidence" value="ECO:0007669"/>
    <property type="project" value="UniProtKB-UniPathway"/>
</dbReference>
<dbReference type="PIRSF" id="PIRSF001438">
    <property type="entry name" value="4pyrrol_synth_OHMeBilane_synth"/>
    <property type="match status" value="1"/>
</dbReference>
<dbReference type="InterPro" id="IPR022418">
    <property type="entry name" value="Porphobilinogen_deaminase_C"/>
</dbReference>
<proteinExistence type="inferred from homology"/>
<dbReference type="GO" id="GO:0005737">
    <property type="term" value="C:cytoplasm"/>
    <property type="evidence" value="ECO:0007669"/>
    <property type="project" value="TreeGrafter"/>
</dbReference>
<dbReference type="Pfam" id="PF03900">
    <property type="entry name" value="Porphobil_deamC"/>
    <property type="match status" value="1"/>
</dbReference>
<comment type="pathway">
    <text evidence="2">Porphyrin-containing compound metabolism; protoporphyrin-IX biosynthesis; coproporphyrinogen-III from 5-aminolevulinate: step 2/4.</text>
</comment>
<dbReference type="Pfam" id="PF01379">
    <property type="entry name" value="Porphobil_deam"/>
    <property type="match status" value="1"/>
</dbReference>